<sequence length="273" mass="30593">MADNEKTLVVGPGKPEDNVVLVVDDSNKLSFTMFRPSCLKDGNGLKEINAEIWLENSCKMKIKWIQSEEDYFDIFGGDAPVKVPSPPGPAQVDLDGKSANYSFPGADKWGAAPCILNLKKVPDGNGYLANISLRGTPECEVKALFKYKQYKPLSWGNPESLASDSLSTPAIVGISVGVVGAVAVLGLICLLLYCCLFKKEKKMEIRRLSQWYRRKKSKNRCKQWEGRASLDKRNHRRQHSLFLRSNQVKSTWKKKSIEPVVIVVEPPKEELYC</sequence>
<protein>
    <submittedName>
        <fullName evidence="3">Uncharacterized protein</fullName>
    </submittedName>
</protein>
<dbReference type="WBParaSite" id="jg24568">
    <property type="protein sequence ID" value="jg24568"/>
    <property type="gene ID" value="jg24568"/>
</dbReference>
<keyword evidence="1" id="KW-1133">Transmembrane helix</keyword>
<accession>A0A915DZF7</accession>
<keyword evidence="1" id="KW-0472">Membrane</keyword>
<reference evidence="3" key="1">
    <citation type="submission" date="2022-11" db="UniProtKB">
        <authorList>
            <consortium name="WormBaseParasite"/>
        </authorList>
    </citation>
    <scope>IDENTIFICATION</scope>
</reference>
<feature type="transmembrane region" description="Helical" evidence="1">
    <location>
        <begin position="170"/>
        <end position="197"/>
    </location>
</feature>
<evidence type="ECO:0000313" key="3">
    <source>
        <dbReference type="WBParaSite" id="jg24568"/>
    </source>
</evidence>
<keyword evidence="1" id="KW-0812">Transmembrane</keyword>
<organism evidence="2 3">
    <name type="scientific">Ditylenchus dipsaci</name>
    <dbReference type="NCBI Taxonomy" id="166011"/>
    <lineage>
        <taxon>Eukaryota</taxon>
        <taxon>Metazoa</taxon>
        <taxon>Ecdysozoa</taxon>
        <taxon>Nematoda</taxon>
        <taxon>Chromadorea</taxon>
        <taxon>Rhabditida</taxon>
        <taxon>Tylenchina</taxon>
        <taxon>Tylenchomorpha</taxon>
        <taxon>Sphaerularioidea</taxon>
        <taxon>Anguinidae</taxon>
        <taxon>Anguininae</taxon>
        <taxon>Ditylenchus</taxon>
    </lineage>
</organism>
<proteinExistence type="predicted"/>
<keyword evidence="2" id="KW-1185">Reference proteome</keyword>
<evidence type="ECO:0000313" key="2">
    <source>
        <dbReference type="Proteomes" id="UP000887574"/>
    </source>
</evidence>
<dbReference type="AlphaFoldDB" id="A0A915DZF7"/>
<evidence type="ECO:0000256" key="1">
    <source>
        <dbReference type="SAM" id="Phobius"/>
    </source>
</evidence>
<dbReference type="Proteomes" id="UP000887574">
    <property type="component" value="Unplaced"/>
</dbReference>
<name>A0A915DZF7_9BILA</name>